<reference evidence="2 3" key="1">
    <citation type="submission" date="2024-06" db="EMBL/GenBank/DDBJ databases">
        <title>Genomic Encyclopedia of Type Strains, Phase IV (KMG-IV): sequencing the most valuable type-strain genomes for metagenomic binning, comparative biology and taxonomic classification.</title>
        <authorList>
            <person name="Goeker M."/>
        </authorList>
    </citation>
    <scope>NUCLEOTIDE SEQUENCE [LARGE SCALE GENOMIC DNA]</scope>
    <source>
        <strain evidence="2 3">DSM 23520</strain>
    </source>
</reference>
<feature type="transmembrane region" description="Helical" evidence="1">
    <location>
        <begin position="180"/>
        <end position="199"/>
    </location>
</feature>
<feature type="transmembrane region" description="Helical" evidence="1">
    <location>
        <begin position="141"/>
        <end position="159"/>
    </location>
</feature>
<keyword evidence="1" id="KW-1133">Transmembrane helix</keyword>
<dbReference type="EMBL" id="JBEPMX010000006">
    <property type="protein sequence ID" value="MET3683358.1"/>
    <property type="molecule type" value="Genomic_DNA"/>
</dbReference>
<keyword evidence="3" id="KW-1185">Reference proteome</keyword>
<accession>A0ABV2KUV8</accession>
<keyword evidence="1" id="KW-0472">Membrane</keyword>
<dbReference type="Proteomes" id="UP001549167">
    <property type="component" value="Unassembled WGS sequence"/>
</dbReference>
<feature type="transmembrane region" description="Helical" evidence="1">
    <location>
        <begin position="32"/>
        <end position="49"/>
    </location>
</feature>
<comment type="caution">
    <text evidence="2">The sequence shown here is derived from an EMBL/GenBank/DDBJ whole genome shotgun (WGS) entry which is preliminary data.</text>
</comment>
<evidence type="ECO:0000313" key="3">
    <source>
        <dbReference type="Proteomes" id="UP001549167"/>
    </source>
</evidence>
<protein>
    <submittedName>
        <fullName evidence="2">Uncharacterized protein</fullName>
    </submittedName>
</protein>
<evidence type="ECO:0000256" key="1">
    <source>
        <dbReference type="SAM" id="Phobius"/>
    </source>
</evidence>
<dbReference type="RefSeq" id="WP_354219938.1">
    <property type="nucleotide sequence ID" value="NZ_JBEPMX010000006.1"/>
</dbReference>
<organism evidence="2 3">
    <name type="scientific">Alkalibacillus flavidus</name>
    <dbReference type="NCBI Taxonomy" id="546021"/>
    <lineage>
        <taxon>Bacteria</taxon>
        <taxon>Bacillati</taxon>
        <taxon>Bacillota</taxon>
        <taxon>Bacilli</taxon>
        <taxon>Bacillales</taxon>
        <taxon>Bacillaceae</taxon>
        <taxon>Alkalibacillus</taxon>
    </lineage>
</organism>
<sequence>MLISALVMGWVGVLIHLIIMSTFKKMIKHNEFAFLHLLMVFMYAMWLPLPITLYQLLDSHLLQVGIIFGFTYLFMIVVTMALQVGHITFVTKSNEEENISNEIASYVMGTLSNPFETIANVFKSIWALFLGLAFWNAGEYLMSILMLVFSLLFVYYLFIVLDTSVLRRIKLFSKVKANTLFINLETLLFFSVIMFYVTFHI</sequence>
<feature type="transmembrane region" description="Helical" evidence="1">
    <location>
        <begin position="61"/>
        <end position="82"/>
    </location>
</feature>
<gene>
    <name evidence="2" type="ORF">ABID56_001453</name>
</gene>
<evidence type="ECO:0000313" key="2">
    <source>
        <dbReference type="EMBL" id="MET3683358.1"/>
    </source>
</evidence>
<feature type="transmembrane region" description="Helical" evidence="1">
    <location>
        <begin position="6"/>
        <end position="23"/>
    </location>
</feature>
<name>A0ABV2KUV8_9BACI</name>
<keyword evidence="1" id="KW-0812">Transmembrane</keyword>
<proteinExistence type="predicted"/>